<dbReference type="InterPro" id="IPR005657">
    <property type="entry name" value="Triabi/Procalin"/>
</dbReference>
<protein>
    <submittedName>
        <fullName evidence="6">Putative triabin-like lipocalin</fullName>
    </submittedName>
</protein>
<reference evidence="6" key="1">
    <citation type="submission" date="2013-04" db="EMBL/GenBank/DDBJ databases">
        <title>An insight into the transcriptome of the digestive tract of the blood sucking bug, Rhodnius prolixus.</title>
        <authorList>
            <person name="Ribeiro J.M.C."/>
            <person name="Genta F.A."/>
            <person name="Sorgine M.H.F."/>
            <person name="Paiva-Silva G.O."/>
            <person name="Majerowicz D."/>
            <person name="Medeiros M."/>
            <person name="Koerich L."/>
            <person name="Terra W.R."/>
            <person name="Ferreira C."/>
            <person name="Pimentel A.C."/>
            <person name="Bisch P.M."/>
            <person name="Diniz M.M.P."/>
            <person name="Nascimento R."/>
            <person name="Salmon D."/>
            <person name="Silber A.M."/>
            <person name="Alves M."/>
            <person name="Oliveira M.F."/>
            <person name="Gondim K.C."/>
            <person name="Silva Neto M.A.C."/>
            <person name="Atella G.C."/>
            <person name="Araujo H."/>
            <person name="Dias F.S."/>
            <person name="Polycarpo C.R."/>
            <person name="Fampa P."/>
            <person name="Melo A.C."/>
            <person name="Tanaka A.S."/>
            <person name="Balczun C."/>
            <person name="Oliveira J.H.M."/>
            <person name="Goncalves R."/>
            <person name="Lazoski C."/>
            <person name="Pereira M.A."/>
            <person name="Rivera-Pomar R."/>
            <person name="Diambra L."/>
            <person name="Schaub G.A."/>
            <person name="Garcia E.S."/>
            <person name="Azambuja P."/>
            <person name="Braz G.R.C."/>
            <person name="Oliveira P.L."/>
        </authorList>
    </citation>
    <scope>NUCLEOTIDE SEQUENCE</scope>
</reference>
<comment type="subcellular location">
    <subcellularLocation>
        <location evidence="1">Secreted</location>
    </subcellularLocation>
</comment>
<comment type="similarity">
    <text evidence="4">Belongs to the calycin superfamily. Triabin family.</text>
</comment>
<keyword evidence="2" id="KW-0964">Secreted</keyword>
<dbReference type="InterPro" id="IPR012674">
    <property type="entry name" value="Calycin"/>
</dbReference>
<evidence type="ECO:0000256" key="1">
    <source>
        <dbReference type="ARBA" id="ARBA00004613"/>
    </source>
</evidence>
<dbReference type="HOGENOM" id="CLU_117833_0_0_1"/>
<evidence type="ECO:0000256" key="2">
    <source>
        <dbReference type="ARBA" id="ARBA00022525"/>
    </source>
</evidence>
<dbReference type="EMBL" id="GAHY01001198">
    <property type="protein sequence ID" value="JAA76312.1"/>
    <property type="molecule type" value="mRNA"/>
</dbReference>
<sequence length="193" mass="22272">MKMIIVLAIFAILTFATADSQIKPKECLKVPVKQNFEPQKYFRGNWFLFNIKREEGQSNTTVCQESKSRMLEDGTISHVIYAYSDVLKPEFIQINCTGNVKNTQEKILFQCTLRKEEVTENFQMEGTVAESDYENFAVFYICSKEGDGFLVLSRKEDSGPTDPRVTETLKKYGMNLEEFISRKNVKCKSHPDF</sequence>
<name>R4FLZ0_RHOPR</name>
<dbReference type="AlphaFoldDB" id="R4FLZ0"/>
<organism evidence="6">
    <name type="scientific">Rhodnius prolixus</name>
    <name type="common">Triatomid bug</name>
    <dbReference type="NCBI Taxonomy" id="13249"/>
    <lineage>
        <taxon>Eukaryota</taxon>
        <taxon>Metazoa</taxon>
        <taxon>Ecdysozoa</taxon>
        <taxon>Arthropoda</taxon>
        <taxon>Hexapoda</taxon>
        <taxon>Insecta</taxon>
        <taxon>Pterygota</taxon>
        <taxon>Neoptera</taxon>
        <taxon>Paraneoptera</taxon>
        <taxon>Hemiptera</taxon>
        <taxon>Heteroptera</taxon>
        <taxon>Panheteroptera</taxon>
        <taxon>Cimicomorpha</taxon>
        <taxon>Reduviidae</taxon>
        <taxon>Triatominae</taxon>
        <taxon>Rhodnius</taxon>
    </lineage>
</organism>
<dbReference type="VEuPathDB" id="VectorBase:RPRC000603"/>
<evidence type="ECO:0000256" key="3">
    <source>
        <dbReference type="ARBA" id="ARBA00022729"/>
    </source>
</evidence>
<accession>R4FLZ0</accession>
<dbReference type="GO" id="GO:0005576">
    <property type="term" value="C:extracellular region"/>
    <property type="evidence" value="ECO:0007669"/>
    <property type="project" value="UniProtKB-SubCell"/>
</dbReference>
<dbReference type="Pfam" id="PF03973">
    <property type="entry name" value="Triabin"/>
    <property type="match status" value="1"/>
</dbReference>
<dbReference type="GO" id="GO:0030682">
    <property type="term" value="P:symbiont-mediated perturbation of host defenses"/>
    <property type="evidence" value="ECO:0007669"/>
    <property type="project" value="InterPro"/>
</dbReference>
<evidence type="ECO:0000256" key="4">
    <source>
        <dbReference type="ARBA" id="ARBA00034121"/>
    </source>
</evidence>
<proteinExistence type="evidence at transcript level"/>
<evidence type="ECO:0000256" key="5">
    <source>
        <dbReference type="SAM" id="SignalP"/>
    </source>
</evidence>
<evidence type="ECO:0000313" key="6">
    <source>
        <dbReference type="EMBL" id="JAA76312.1"/>
    </source>
</evidence>
<keyword evidence="3 5" id="KW-0732">Signal</keyword>
<dbReference type="SUPFAM" id="SSF50814">
    <property type="entry name" value="Lipocalins"/>
    <property type="match status" value="1"/>
</dbReference>
<feature type="signal peptide" evidence="5">
    <location>
        <begin position="1"/>
        <end position="18"/>
    </location>
</feature>
<feature type="chain" id="PRO_5004372079" evidence="5">
    <location>
        <begin position="19"/>
        <end position="193"/>
    </location>
</feature>
<dbReference type="Gene3D" id="2.40.128.20">
    <property type="match status" value="1"/>
</dbReference>